<name>A0AAD7GK79_MYCRO</name>
<organism evidence="1 2">
    <name type="scientific">Mycena rosella</name>
    <name type="common">Pink bonnet</name>
    <name type="synonym">Agaricus rosellus</name>
    <dbReference type="NCBI Taxonomy" id="1033263"/>
    <lineage>
        <taxon>Eukaryota</taxon>
        <taxon>Fungi</taxon>
        <taxon>Dikarya</taxon>
        <taxon>Basidiomycota</taxon>
        <taxon>Agaricomycotina</taxon>
        <taxon>Agaricomycetes</taxon>
        <taxon>Agaricomycetidae</taxon>
        <taxon>Agaricales</taxon>
        <taxon>Marasmiineae</taxon>
        <taxon>Mycenaceae</taxon>
        <taxon>Mycena</taxon>
    </lineage>
</organism>
<protein>
    <submittedName>
        <fullName evidence="1">Uncharacterized protein</fullName>
    </submittedName>
</protein>
<comment type="caution">
    <text evidence="1">The sequence shown here is derived from an EMBL/GenBank/DDBJ whole genome shotgun (WGS) entry which is preliminary data.</text>
</comment>
<gene>
    <name evidence="1" type="ORF">B0H17DRAFT_926895</name>
</gene>
<dbReference type="AlphaFoldDB" id="A0AAD7GK79"/>
<accession>A0AAD7GK79</accession>
<dbReference type="EMBL" id="JARKIE010000024">
    <property type="protein sequence ID" value="KAJ7698917.1"/>
    <property type="molecule type" value="Genomic_DNA"/>
</dbReference>
<reference evidence="1" key="1">
    <citation type="submission" date="2023-03" db="EMBL/GenBank/DDBJ databases">
        <title>Massive genome expansion in bonnet fungi (Mycena s.s.) driven by repeated elements and novel gene families across ecological guilds.</title>
        <authorList>
            <consortium name="Lawrence Berkeley National Laboratory"/>
            <person name="Harder C.B."/>
            <person name="Miyauchi S."/>
            <person name="Viragh M."/>
            <person name="Kuo A."/>
            <person name="Thoen E."/>
            <person name="Andreopoulos B."/>
            <person name="Lu D."/>
            <person name="Skrede I."/>
            <person name="Drula E."/>
            <person name="Henrissat B."/>
            <person name="Morin E."/>
            <person name="Kohler A."/>
            <person name="Barry K."/>
            <person name="LaButti K."/>
            <person name="Morin E."/>
            <person name="Salamov A."/>
            <person name="Lipzen A."/>
            <person name="Mereny Z."/>
            <person name="Hegedus B."/>
            <person name="Baldrian P."/>
            <person name="Stursova M."/>
            <person name="Weitz H."/>
            <person name="Taylor A."/>
            <person name="Grigoriev I.V."/>
            <person name="Nagy L.G."/>
            <person name="Martin F."/>
            <person name="Kauserud H."/>
        </authorList>
    </citation>
    <scope>NUCLEOTIDE SEQUENCE</scope>
    <source>
        <strain evidence="1">CBHHK067</strain>
    </source>
</reference>
<dbReference type="Proteomes" id="UP001221757">
    <property type="component" value="Unassembled WGS sequence"/>
</dbReference>
<proteinExistence type="predicted"/>
<keyword evidence="2" id="KW-1185">Reference proteome</keyword>
<feature type="non-terminal residue" evidence="1">
    <location>
        <position position="1"/>
    </location>
</feature>
<evidence type="ECO:0000313" key="1">
    <source>
        <dbReference type="EMBL" id="KAJ7698917.1"/>
    </source>
</evidence>
<sequence length="111" mass="12746">RLFTSKLDANNEDRVEFHDRLDPTGDLEKLKTDQLIHSQDNVVRYYKCDLETESESVSAVTYPTAIPGMFKIGDIVEMQASLITRSTCQHKIKVMCRLHVLTLLDNSFTRV</sequence>
<evidence type="ECO:0000313" key="2">
    <source>
        <dbReference type="Proteomes" id="UP001221757"/>
    </source>
</evidence>